<comment type="caution">
    <text evidence="3">The sequence shown here is derived from an EMBL/GenBank/DDBJ whole genome shotgun (WGS) entry which is preliminary data.</text>
</comment>
<accession>A0ABQ6GQB7</accession>
<evidence type="ECO:0000259" key="2">
    <source>
        <dbReference type="Pfam" id="PF12146"/>
    </source>
</evidence>
<dbReference type="Pfam" id="PF12146">
    <property type="entry name" value="Hydrolase_4"/>
    <property type="match status" value="1"/>
</dbReference>
<evidence type="ECO:0000256" key="1">
    <source>
        <dbReference type="SAM" id="SignalP"/>
    </source>
</evidence>
<feature type="chain" id="PRO_5046029060" evidence="1">
    <location>
        <begin position="26"/>
        <end position="352"/>
    </location>
</feature>
<proteinExistence type="predicted"/>
<evidence type="ECO:0000313" key="4">
    <source>
        <dbReference type="Proteomes" id="UP001157186"/>
    </source>
</evidence>
<organism evidence="3 4">
    <name type="scientific">Thalassotalea insulae</name>
    <dbReference type="NCBI Taxonomy" id="2056778"/>
    <lineage>
        <taxon>Bacteria</taxon>
        <taxon>Pseudomonadati</taxon>
        <taxon>Pseudomonadota</taxon>
        <taxon>Gammaproteobacteria</taxon>
        <taxon>Alteromonadales</taxon>
        <taxon>Colwelliaceae</taxon>
        <taxon>Thalassotalea</taxon>
    </lineage>
</organism>
<reference evidence="3 4" key="1">
    <citation type="submission" date="2023-03" db="EMBL/GenBank/DDBJ databases">
        <title>Draft genome sequence of Thalassotalea insulae KCTC 62186T.</title>
        <authorList>
            <person name="Sawabe T."/>
        </authorList>
    </citation>
    <scope>NUCLEOTIDE SEQUENCE [LARGE SCALE GENOMIC DNA]</scope>
    <source>
        <strain evidence="3 4">KCTC 62186</strain>
    </source>
</reference>
<feature type="domain" description="Serine aminopeptidase S33" evidence="2">
    <location>
        <begin position="72"/>
        <end position="334"/>
    </location>
</feature>
<dbReference type="Gene3D" id="3.40.50.1820">
    <property type="entry name" value="alpha/beta hydrolase"/>
    <property type="match status" value="1"/>
</dbReference>
<dbReference type="InterPro" id="IPR022742">
    <property type="entry name" value="Hydrolase_4"/>
</dbReference>
<dbReference type="EMBL" id="BSST01000001">
    <property type="protein sequence ID" value="GLX78168.1"/>
    <property type="molecule type" value="Genomic_DNA"/>
</dbReference>
<keyword evidence="1" id="KW-0732">Signal</keyword>
<dbReference type="InterPro" id="IPR029058">
    <property type="entry name" value="AB_hydrolase_fold"/>
</dbReference>
<dbReference type="RefSeq" id="WP_284244056.1">
    <property type="nucleotide sequence ID" value="NZ_BSST01000001.1"/>
</dbReference>
<sequence>MPKLPQVILLSLAFLIASFMTHSTAYTQEQQLPEKLAQEIARFWQGGLFSSFQTKDNVRINYAAFITDPDAQCLVISPGRVEGYLKYQELIYDLSQHNINIFIIDHRGQGLSQRLLNNPHKGHVEQFDDYTDDLYQFINQIVTISCSKKSRPLLLAHSMGSAIAIRTMQKYPDTIKSALLSSPMIAINSGGLPLWLAKIVIGTGNFFNSLFNQQAWYFFGQGDYQARQFSDNQLMHSKIRYQTFIELYQKHPQLQLGGVTFNWLQQAIKVNQAIFTDLKQLNTPITILQASADTIVDNQAQNKFCQQLQQIDTQLCQQPKVIENAYHELFFEKDSYRNQVMTEVSNWLAQNK</sequence>
<feature type="signal peptide" evidence="1">
    <location>
        <begin position="1"/>
        <end position="25"/>
    </location>
</feature>
<dbReference type="Proteomes" id="UP001157186">
    <property type="component" value="Unassembled WGS sequence"/>
</dbReference>
<protein>
    <submittedName>
        <fullName evidence="3">Lysophospholipase L2</fullName>
    </submittedName>
</protein>
<evidence type="ECO:0000313" key="3">
    <source>
        <dbReference type="EMBL" id="GLX78168.1"/>
    </source>
</evidence>
<dbReference type="PANTHER" id="PTHR11614">
    <property type="entry name" value="PHOSPHOLIPASE-RELATED"/>
    <property type="match status" value="1"/>
</dbReference>
<name>A0ABQ6GQB7_9GAMM</name>
<gene>
    <name evidence="3" type="ORF">tinsulaeT_15080</name>
</gene>
<keyword evidence="4" id="KW-1185">Reference proteome</keyword>
<dbReference type="InterPro" id="IPR051044">
    <property type="entry name" value="MAG_DAG_Lipase"/>
</dbReference>
<dbReference type="SUPFAM" id="SSF53474">
    <property type="entry name" value="alpha/beta-Hydrolases"/>
    <property type="match status" value="1"/>
</dbReference>